<keyword evidence="16" id="KW-1185">Reference proteome</keyword>
<feature type="domain" description="Leucyl-tRNA synthetase editing" evidence="14">
    <location>
        <begin position="222"/>
        <end position="399"/>
    </location>
</feature>
<reference evidence="15 16" key="1">
    <citation type="submission" date="2017-11" db="EMBL/GenBank/DDBJ databases">
        <title>Genome sequence of Entomoplasma somnilux PYAN-1 (ATCC 49194).</title>
        <authorList>
            <person name="Lo W.-S."/>
            <person name="Gasparich G.E."/>
            <person name="Kuo C.-H."/>
        </authorList>
    </citation>
    <scope>NUCLEOTIDE SEQUENCE [LARGE SCALE GENOMIC DNA]</scope>
    <source>
        <strain evidence="15 16">PYAN-1</strain>
    </source>
</reference>
<dbReference type="CDD" id="cd00812">
    <property type="entry name" value="LeuRS_core"/>
    <property type="match status" value="1"/>
</dbReference>
<dbReference type="PRINTS" id="PR00985">
    <property type="entry name" value="TRNASYNTHLEU"/>
</dbReference>
<keyword evidence="4 9" id="KW-0547">Nucleotide-binding</keyword>
<evidence type="ECO:0000259" key="13">
    <source>
        <dbReference type="Pfam" id="PF09334"/>
    </source>
</evidence>
<dbReference type="RefSeq" id="WP_024863756.1">
    <property type="nucleotide sequence ID" value="NZ_CP024965.1"/>
</dbReference>
<evidence type="ECO:0000256" key="9">
    <source>
        <dbReference type="HAMAP-Rule" id="MF_00049"/>
    </source>
</evidence>
<dbReference type="FunFam" id="1.10.730.10:FF:000002">
    <property type="entry name" value="Leucine--tRNA ligase"/>
    <property type="match status" value="1"/>
</dbReference>
<dbReference type="KEGG" id="esx:ESOMN_v1c01730"/>
<evidence type="ECO:0000259" key="11">
    <source>
        <dbReference type="Pfam" id="PF00133"/>
    </source>
</evidence>
<dbReference type="InterPro" id="IPR013155">
    <property type="entry name" value="M/V/L/I-tRNA-synth_anticd-bd"/>
</dbReference>
<sequence length="806" mass="92181">MDFSHKAIEKKWQKYWAENNTYKTTESNSKKAFILDMFPFPSGAGLHVGHIKGYTASDVFARFRRMQGYDVLHPIGWDAFGLPAEQYALKTGNDPRDFTLKNIDTFRRQLKAMAFSFDFEKEVNTSDPNYYKTTQWIFQQLYKKGLAENRDIDVNWCQELGTVLANDEVIIVNGKMVSERGEHLVVKRKMRQWVLKITEYAEKLLIGLDNLQWPQAVKEAQKNWIGKSVGAEVLFETELGIKIPVFTTRVDTIYGVSYVVLAPENELVHKVTTPEYKEEIEQYINQAKMKNEIDRKDESKPKTGVFTGSFVINPITKEKAPLWIADYVLDGYGTGAVMAVPAHDPRDWEFAHKFNLPIKFVLKTKDESKAFVGESAYVNSESIMGLNKNAAIQKLIEILESQNLGSKKINYKLRDWIFSRQRFYGEPFPVLYNELGEIELVPEQELPVTLPKTEYIKPSGDGRSPLANVHDWVNVEIAGKHFVRDTNTMPQTAGSAWYFLAYLLTNKPGELIAINSAEAKQRFAKWMPVDLYIGGQEHAVGHLLYARFWTHVLYDLEIVPTPEPFQNYFSQGMILGPDGRKMSKSWGNVINPDDVIDSHGADTLRLYEMFMGPLEASLPWSYDGLDAGLKWLNRAYRVVYKNTFSLINNGNLDFIYNDVVKKVTQMIEEYKFNTAISQLMILVNAFYKEIPGSVYQPYVEGFVKMLSLFAPHLAEEMWRMLGQNSTVTLSEWPVYDETKMIINKVTIAFQVNGKLRGSAEVDLNLSSEEILTIAKKDANVVKFIEGKSIVKEIVVPNKIINIVVKD</sequence>
<dbReference type="GO" id="GO:0002161">
    <property type="term" value="F:aminoacyl-tRNA deacylase activity"/>
    <property type="evidence" value="ECO:0007669"/>
    <property type="project" value="InterPro"/>
</dbReference>
<dbReference type="InterPro" id="IPR014729">
    <property type="entry name" value="Rossmann-like_a/b/a_fold"/>
</dbReference>
<organism evidence="15 16">
    <name type="scientific">Williamsoniiplasma somnilux</name>
    <dbReference type="NCBI Taxonomy" id="215578"/>
    <lineage>
        <taxon>Bacteria</taxon>
        <taxon>Bacillati</taxon>
        <taxon>Mycoplasmatota</taxon>
        <taxon>Mollicutes</taxon>
        <taxon>Entomoplasmatales</taxon>
        <taxon>Williamsoniiplasma</taxon>
    </lineage>
</organism>
<evidence type="ECO:0000256" key="5">
    <source>
        <dbReference type="ARBA" id="ARBA00022840"/>
    </source>
</evidence>
<dbReference type="InterPro" id="IPR015413">
    <property type="entry name" value="Methionyl/Leucyl_tRNA_Synth"/>
</dbReference>
<evidence type="ECO:0000313" key="16">
    <source>
        <dbReference type="Proteomes" id="UP000232230"/>
    </source>
</evidence>
<evidence type="ECO:0000256" key="1">
    <source>
        <dbReference type="ARBA" id="ARBA00005594"/>
    </source>
</evidence>
<dbReference type="GO" id="GO:0005829">
    <property type="term" value="C:cytosol"/>
    <property type="evidence" value="ECO:0007669"/>
    <property type="project" value="TreeGrafter"/>
</dbReference>
<dbReference type="InterPro" id="IPR009008">
    <property type="entry name" value="Val/Leu/Ile-tRNA-synth_edit"/>
</dbReference>
<evidence type="ECO:0000256" key="2">
    <source>
        <dbReference type="ARBA" id="ARBA00022490"/>
    </source>
</evidence>
<comment type="similarity">
    <text evidence="1 9 10">Belongs to the class-I aminoacyl-tRNA synthetase family.</text>
</comment>
<evidence type="ECO:0000313" key="15">
    <source>
        <dbReference type="EMBL" id="ATZ18558.1"/>
    </source>
</evidence>
<dbReference type="PANTHER" id="PTHR43740:SF2">
    <property type="entry name" value="LEUCINE--TRNA LIGASE, MITOCHONDRIAL"/>
    <property type="match status" value="1"/>
</dbReference>
<gene>
    <name evidence="9 15" type="primary">leuS</name>
    <name evidence="15" type="ORF">ESOMN_v1c01730</name>
</gene>
<dbReference type="Pfam" id="PF13603">
    <property type="entry name" value="tRNA-synt_1_2"/>
    <property type="match status" value="1"/>
</dbReference>
<feature type="short sequence motif" description="'KMSKS' region" evidence="9">
    <location>
        <begin position="581"/>
        <end position="585"/>
    </location>
</feature>
<dbReference type="Gene3D" id="1.10.730.10">
    <property type="entry name" value="Isoleucyl-tRNA Synthetase, Domain 1"/>
    <property type="match status" value="1"/>
</dbReference>
<comment type="catalytic activity">
    <reaction evidence="8 9">
        <text>tRNA(Leu) + L-leucine + ATP = L-leucyl-tRNA(Leu) + AMP + diphosphate</text>
        <dbReference type="Rhea" id="RHEA:11688"/>
        <dbReference type="Rhea" id="RHEA-COMP:9613"/>
        <dbReference type="Rhea" id="RHEA-COMP:9622"/>
        <dbReference type="ChEBI" id="CHEBI:30616"/>
        <dbReference type="ChEBI" id="CHEBI:33019"/>
        <dbReference type="ChEBI" id="CHEBI:57427"/>
        <dbReference type="ChEBI" id="CHEBI:78442"/>
        <dbReference type="ChEBI" id="CHEBI:78494"/>
        <dbReference type="ChEBI" id="CHEBI:456215"/>
        <dbReference type="EC" id="6.1.1.4"/>
    </reaction>
</comment>
<dbReference type="FunFam" id="3.40.50.620:FF:000077">
    <property type="entry name" value="Leucine--tRNA ligase"/>
    <property type="match status" value="1"/>
</dbReference>
<feature type="binding site" evidence="9">
    <location>
        <position position="584"/>
    </location>
    <ligand>
        <name>ATP</name>
        <dbReference type="ChEBI" id="CHEBI:30616"/>
    </ligand>
</feature>
<dbReference type="Pfam" id="PF09334">
    <property type="entry name" value="tRNA-synt_1g"/>
    <property type="match status" value="1"/>
</dbReference>
<keyword evidence="7 9" id="KW-0030">Aminoacyl-tRNA synthetase</keyword>
<evidence type="ECO:0000256" key="6">
    <source>
        <dbReference type="ARBA" id="ARBA00022917"/>
    </source>
</evidence>
<name>A0A2K8NZB3_9MOLU</name>
<dbReference type="PANTHER" id="PTHR43740">
    <property type="entry name" value="LEUCYL-TRNA SYNTHETASE"/>
    <property type="match status" value="1"/>
</dbReference>
<dbReference type="FunFam" id="3.40.50.620:FF:000056">
    <property type="entry name" value="Leucine--tRNA ligase"/>
    <property type="match status" value="1"/>
</dbReference>
<dbReference type="InterPro" id="IPR002302">
    <property type="entry name" value="Leu-tRNA-ligase"/>
</dbReference>
<dbReference type="InterPro" id="IPR002300">
    <property type="entry name" value="aa-tRNA-synth_Ia"/>
</dbReference>
<dbReference type="Pfam" id="PF00133">
    <property type="entry name" value="tRNA-synt_1"/>
    <property type="match status" value="1"/>
</dbReference>
<evidence type="ECO:0000256" key="3">
    <source>
        <dbReference type="ARBA" id="ARBA00022598"/>
    </source>
</evidence>
<comment type="subcellular location">
    <subcellularLocation>
        <location evidence="9">Cytoplasm</location>
    </subcellularLocation>
</comment>
<dbReference type="CDD" id="cd07958">
    <property type="entry name" value="Anticodon_Ia_Leu_BEm"/>
    <property type="match status" value="1"/>
</dbReference>
<evidence type="ECO:0000256" key="8">
    <source>
        <dbReference type="ARBA" id="ARBA00047469"/>
    </source>
</evidence>
<dbReference type="GO" id="GO:0006429">
    <property type="term" value="P:leucyl-tRNA aminoacylation"/>
    <property type="evidence" value="ECO:0007669"/>
    <property type="project" value="UniProtKB-UniRule"/>
</dbReference>
<dbReference type="GO" id="GO:0005524">
    <property type="term" value="F:ATP binding"/>
    <property type="evidence" value="ECO:0007669"/>
    <property type="project" value="UniProtKB-UniRule"/>
</dbReference>
<evidence type="ECO:0000259" key="12">
    <source>
        <dbReference type="Pfam" id="PF08264"/>
    </source>
</evidence>
<dbReference type="AlphaFoldDB" id="A0A2K8NZB3"/>
<keyword evidence="2 9" id="KW-0963">Cytoplasm</keyword>
<dbReference type="Proteomes" id="UP000232230">
    <property type="component" value="Chromosome"/>
</dbReference>
<keyword evidence="6 9" id="KW-0648">Protein biosynthesis</keyword>
<dbReference type="PROSITE" id="PS00178">
    <property type="entry name" value="AA_TRNA_LIGASE_I"/>
    <property type="match status" value="1"/>
</dbReference>
<dbReference type="SUPFAM" id="SSF47323">
    <property type="entry name" value="Anticodon-binding domain of a subclass of class I aminoacyl-tRNA synthetases"/>
    <property type="match status" value="1"/>
</dbReference>
<dbReference type="Gene3D" id="3.10.20.590">
    <property type="match status" value="1"/>
</dbReference>
<evidence type="ECO:0000256" key="10">
    <source>
        <dbReference type="RuleBase" id="RU363035"/>
    </source>
</evidence>
<evidence type="ECO:0000259" key="14">
    <source>
        <dbReference type="Pfam" id="PF13603"/>
    </source>
</evidence>
<feature type="domain" description="Methionyl/Leucyl tRNA synthetase" evidence="13">
    <location>
        <begin position="45"/>
        <end position="170"/>
    </location>
</feature>
<keyword evidence="3 9" id="KW-0436">Ligase</keyword>
<keyword evidence="5 9" id="KW-0067">ATP-binding</keyword>
<dbReference type="InterPro" id="IPR025709">
    <property type="entry name" value="Leu_tRNA-synth_edit"/>
</dbReference>
<accession>A0A2K8NZB3</accession>
<dbReference type="NCBIfam" id="TIGR00396">
    <property type="entry name" value="leuS_bact"/>
    <property type="match status" value="1"/>
</dbReference>
<dbReference type="SUPFAM" id="SSF50677">
    <property type="entry name" value="ValRS/IleRS/LeuRS editing domain"/>
    <property type="match status" value="1"/>
</dbReference>
<dbReference type="HAMAP" id="MF_00049_B">
    <property type="entry name" value="Leu_tRNA_synth_B"/>
    <property type="match status" value="1"/>
</dbReference>
<dbReference type="SUPFAM" id="SSF52374">
    <property type="entry name" value="Nucleotidylyl transferase"/>
    <property type="match status" value="1"/>
</dbReference>
<comment type="caution">
    <text evidence="9">Lacks conserved residue(s) required for the propagation of feature annotation.</text>
</comment>
<dbReference type="EC" id="6.1.1.4" evidence="9"/>
<feature type="domain" description="Methionyl/Valyl/Leucyl/Isoleucyl-tRNA synthetase anticodon-binding" evidence="12">
    <location>
        <begin position="656"/>
        <end position="768"/>
    </location>
</feature>
<dbReference type="Gene3D" id="3.40.50.620">
    <property type="entry name" value="HUPs"/>
    <property type="match status" value="2"/>
</dbReference>
<dbReference type="InterPro" id="IPR009080">
    <property type="entry name" value="tRNAsynth_Ia_anticodon-bd"/>
</dbReference>
<protein>
    <recommendedName>
        <fullName evidence="9">Leucine--tRNA ligase</fullName>
        <ecNumber evidence="9">6.1.1.4</ecNumber>
    </recommendedName>
    <alternativeName>
        <fullName evidence="9">Leucyl-tRNA synthetase</fullName>
        <shortName evidence="9">LeuRS</shortName>
    </alternativeName>
</protein>
<feature type="domain" description="Aminoacyl-tRNA synthetase class Ia" evidence="11">
    <location>
        <begin position="412"/>
        <end position="607"/>
    </location>
</feature>
<dbReference type="Pfam" id="PF08264">
    <property type="entry name" value="Anticodon_1"/>
    <property type="match status" value="1"/>
</dbReference>
<proteinExistence type="inferred from homology"/>
<dbReference type="InterPro" id="IPR001412">
    <property type="entry name" value="aa-tRNA-synth_I_CS"/>
</dbReference>
<dbReference type="EMBL" id="CP024965">
    <property type="protein sequence ID" value="ATZ18558.1"/>
    <property type="molecule type" value="Genomic_DNA"/>
</dbReference>
<evidence type="ECO:0000256" key="7">
    <source>
        <dbReference type="ARBA" id="ARBA00023146"/>
    </source>
</evidence>
<evidence type="ECO:0000256" key="4">
    <source>
        <dbReference type="ARBA" id="ARBA00022741"/>
    </source>
</evidence>
<dbReference type="GO" id="GO:0004823">
    <property type="term" value="F:leucine-tRNA ligase activity"/>
    <property type="evidence" value="ECO:0007669"/>
    <property type="project" value="UniProtKB-UniRule"/>
</dbReference>